<comment type="caution">
    <text evidence="15">The sequence shown here is derived from an EMBL/GenBank/DDBJ whole genome shotgun (WGS) entry which is preliminary data.</text>
</comment>
<dbReference type="FunFam" id="3.40.50.300:FF:000074">
    <property type="entry name" value="Multidrug resistance-associated protein 5 isoform 1"/>
    <property type="match status" value="1"/>
</dbReference>
<comment type="catalytic activity">
    <reaction evidence="11">
        <text>leukotriene C4(in) + ATP + H2O = leukotriene C4(out) + ADP + phosphate + H(+)</text>
        <dbReference type="Rhea" id="RHEA:38963"/>
        <dbReference type="ChEBI" id="CHEBI:15377"/>
        <dbReference type="ChEBI" id="CHEBI:15378"/>
        <dbReference type="ChEBI" id="CHEBI:30616"/>
        <dbReference type="ChEBI" id="CHEBI:43474"/>
        <dbReference type="ChEBI" id="CHEBI:57973"/>
        <dbReference type="ChEBI" id="CHEBI:456216"/>
    </reaction>
    <physiologicalReaction direction="left-to-right" evidence="11">
        <dbReference type="Rhea" id="RHEA:38964"/>
    </physiologicalReaction>
</comment>
<comment type="similarity">
    <text evidence="2">Belongs to the ABC transporter superfamily. ABCC family. Conjugate transporter (TC 3.A.1.208) subfamily.</text>
</comment>
<keyword evidence="3" id="KW-0813">Transport</keyword>
<protein>
    <recommendedName>
        <fullName evidence="10">ABC-type glutathione-S-conjugate transporter</fullName>
        <ecNumber evidence="10">7.6.2.3</ecNumber>
    </recommendedName>
</protein>
<evidence type="ECO:0000313" key="15">
    <source>
        <dbReference type="EMBL" id="PVD36051.1"/>
    </source>
</evidence>
<keyword evidence="4 12" id="KW-0812">Transmembrane</keyword>
<feature type="domain" description="ABC transmembrane type-1" evidence="14">
    <location>
        <begin position="681"/>
        <end position="967"/>
    </location>
</feature>
<feature type="transmembrane region" description="Helical" evidence="12">
    <location>
        <begin position="39"/>
        <end position="59"/>
    </location>
</feature>
<proteinExistence type="inferred from homology"/>
<evidence type="ECO:0000256" key="9">
    <source>
        <dbReference type="ARBA" id="ARBA00023136"/>
    </source>
</evidence>
<dbReference type="SMART" id="SM00382">
    <property type="entry name" value="AAA"/>
    <property type="match status" value="2"/>
</dbReference>
<dbReference type="PANTHER" id="PTHR24223:SF443">
    <property type="entry name" value="MULTIDRUG-RESISTANCE LIKE PROTEIN 1, ISOFORM I"/>
    <property type="match status" value="1"/>
</dbReference>
<dbReference type="InterPro" id="IPR017871">
    <property type="entry name" value="ABC_transporter-like_CS"/>
</dbReference>
<dbReference type="GO" id="GO:0005524">
    <property type="term" value="F:ATP binding"/>
    <property type="evidence" value="ECO:0007669"/>
    <property type="project" value="UniProtKB-KW"/>
</dbReference>
<dbReference type="FunFam" id="1.20.1560.10:FF:000001">
    <property type="entry name" value="ATP-binding cassette subfamily C member 1"/>
    <property type="match status" value="1"/>
</dbReference>
<dbReference type="SUPFAM" id="SSF90123">
    <property type="entry name" value="ABC transporter transmembrane region"/>
    <property type="match status" value="2"/>
</dbReference>
<dbReference type="Gene3D" id="1.20.1560.10">
    <property type="entry name" value="ABC transporter type 1, transmembrane domain"/>
    <property type="match status" value="2"/>
</dbReference>
<evidence type="ECO:0000256" key="4">
    <source>
        <dbReference type="ARBA" id="ARBA00022692"/>
    </source>
</evidence>
<evidence type="ECO:0000256" key="11">
    <source>
        <dbReference type="ARBA" id="ARBA00047523"/>
    </source>
</evidence>
<dbReference type="InterPro" id="IPR050173">
    <property type="entry name" value="ABC_transporter_C-like"/>
</dbReference>
<evidence type="ECO:0000259" key="14">
    <source>
        <dbReference type="PROSITE" id="PS50929"/>
    </source>
</evidence>
<sequence>MERWGKEVKRSLKNNTPQNDSLLTDNTWPQFTQCFQDTMLVWVSCGLFWLMVPCLVFGVERDEHRKPPLPVSCLNTAKLEPSPETTPLICPRLHFHGLPGDKKEVALFLCPSFMVLGYKRDIQMSDMWDLNPRDSCEAVVPVFDRLWKAEVERCMSKGIISPRSRWTVIRELINFVANRRPEREWIGYVLVACLLVTGMLKTIFFALSMYRSWLIGMHIKAILTSTIYSKAMRLSNDSKRASTQGEVVNLMSVDTQRVQEFLTRAFYGLTTPLQILLALVLIYLQVGVSMFTGFAILVLLIPFNTYMAGMQRKFQEKNLRFKDIRVKLVSEILNGIKVTLATFATFILSDPNRFLDPGTAFVTLALFNILRTPMDFLSTTISFGVQVTGGVTRARVSLDELLWFTWVTFSHVHSYAVKIEHGTFSWGSKLTPVLKNIDLQVPDGLLIAVVGQVGAGKSSLINAILGEMDKVKGHVIVRGINLSGGQKQRVSLARAVYSDSDIYLMDDPLSAVDSHVGKAIFKNVIGPHGLLKKKTRILVTHGVHWLPVVDQIIVLNGGKISETGSYTQLMQHDGPFAQFLKTYFSEEIVMEQEEEEDPESKKGISKHFQINFSSFVSYKKQNSGIQRSLSYDKKSLQEARKTQTKQEEGKLISEEKLETGKVSWRVYGAYLKAAGVLPFSLAMICFAGFRAFSVVANFLLSQWTEDPLLNNHSAWGSEVFVDTNHSYLLYYGLTGAAQLVLLMIYNYFYWTRMVYAGRALHNGLINKLFRAPMAFFDTTPIGRIINRVSRDIEIVDTLLPLIFRDFMSTFVLVLVTLIVILIQTPIFAAVLVPLLVLYYFIQRFYIPTSRQVKRIESITRSPIFTHFSESLSGAATIRAYRATDRFVAESKTRVDKNQVFYFTSAASIRWLQMNLDFLANIIVFSAAIFELISTSSTGGGLGLSVSYALQISGTLTFMVRNVSEFETNIVSVERIREYTSIDTEAEWINQSRRPLPNWPVEGVVVMENYQTRYRPGLDLVLKGLSCKIKGGEKVGIVGRTGAGKSSLTLCLFRIIEAAGGAIFIDGINIADIGLHDLRSRLTILPQDPVLFSGSLRFNLDPFDQYSDELVWQALERAHLKNFVAGLQDGLNYECGEEGQNLSVGQRQLVCLARTLLRRTKVLVLDEATAAVDMETDALIQNTIRLAFHNCTIIAIAHRLNTILDYDRIMVMDDGVIKEFDSPSRLLADSTSLFYAMAKDAALV</sequence>
<dbReference type="Pfam" id="PF00664">
    <property type="entry name" value="ABC_membrane"/>
    <property type="match status" value="2"/>
</dbReference>
<evidence type="ECO:0000259" key="13">
    <source>
        <dbReference type="PROSITE" id="PS50893"/>
    </source>
</evidence>
<keyword evidence="5" id="KW-0677">Repeat</keyword>
<comment type="subcellular location">
    <subcellularLocation>
        <location evidence="1">Vacuole membrane</location>
        <topology evidence="1">Multi-pass membrane protein</topology>
    </subcellularLocation>
</comment>
<dbReference type="PROSITE" id="PS50929">
    <property type="entry name" value="ABC_TM1F"/>
    <property type="match status" value="2"/>
</dbReference>
<feature type="transmembrane region" description="Helical" evidence="12">
    <location>
        <begin position="675"/>
        <end position="700"/>
    </location>
</feature>
<feature type="transmembrane region" description="Helical" evidence="12">
    <location>
        <begin position="290"/>
        <end position="307"/>
    </location>
</feature>
<dbReference type="InterPro" id="IPR011527">
    <property type="entry name" value="ABC1_TM_dom"/>
</dbReference>
<dbReference type="InterPro" id="IPR003593">
    <property type="entry name" value="AAA+_ATPase"/>
</dbReference>
<evidence type="ECO:0000313" key="16">
    <source>
        <dbReference type="Proteomes" id="UP000245119"/>
    </source>
</evidence>
<feature type="transmembrane region" description="Helical" evidence="12">
    <location>
        <begin position="728"/>
        <end position="748"/>
    </location>
</feature>
<evidence type="ECO:0000256" key="8">
    <source>
        <dbReference type="ARBA" id="ARBA00022989"/>
    </source>
</evidence>
<dbReference type="PROSITE" id="PS50893">
    <property type="entry name" value="ABC_TRANSPORTER_2"/>
    <property type="match status" value="2"/>
</dbReference>
<dbReference type="PANTHER" id="PTHR24223">
    <property type="entry name" value="ATP-BINDING CASSETTE SUB-FAMILY C"/>
    <property type="match status" value="1"/>
</dbReference>
<dbReference type="OrthoDB" id="6500128at2759"/>
<evidence type="ECO:0000256" key="2">
    <source>
        <dbReference type="ARBA" id="ARBA00009726"/>
    </source>
</evidence>
<feature type="domain" description="ABC transporter" evidence="13">
    <location>
        <begin position="1004"/>
        <end position="1238"/>
    </location>
</feature>
<evidence type="ECO:0000256" key="1">
    <source>
        <dbReference type="ARBA" id="ARBA00004128"/>
    </source>
</evidence>
<keyword evidence="6" id="KW-0547">Nucleotide-binding</keyword>
<dbReference type="CDD" id="cd18603">
    <property type="entry name" value="ABC_6TM_MRP1_2_3_6_D2_like"/>
    <property type="match status" value="1"/>
</dbReference>
<dbReference type="InterPro" id="IPR003439">
    <property type="entry name" value="ABC_transporter-like_ATP-bd"/>
</dbReference>
<evidence type="ECO:0000256" key="12">
    <source>
        <dbReference type="SAM" id="Phobius"/>
    </source>
</evidence>
<reference evidence="15 16" key="1">
    <citation type="submission" date="2018-04" db="EMBL/GenBank/DDBJ databases">
        <title>The genome of golden apple snail Pomacea canaliculata provides insight into stress tolerance and invasive adaptation.</title>
        <authorList>
            <person name="Liu C."/>
            <person name="Liu B."/>
            <person name="Ren Y."/>
            <person name="Zhang Y."/>
            <person name="Wang H."/>
            <person name="Li S."/>
            <person name="Jiang F."/>
            <person name="Yin L."/>
            <person name="Zhang G."/>
            <person name="Qian W."/>
            <person name="Fan W."/>
        </authorList>
    </citation>
    <scope>NUCLEOTIDE SEQUENCE [LARGE SCALE GENOMIC DNA]</scope>
    <source>
        <strain evidence="15">SZHN2017</strain>
        <tissue evidence="15">Muscle</tissue>
    </source>
</reference>
<dbReference type="Pfam" id="PF00005">
    <property type="entry name" value="ABC_tran"/>
    <property type="match status" value="2"/>
</dbReference>
<feature type="transmembrane region" description="Helical" evidence="12">
    <location>
        <begin position="265"/>
        <end position="284"/>
    </location>
</feature>
<dbReference type="GO" id="GO:0016887">
    <property type="term" value="F:ATP hydrolysis activity"/>
    <property type="evidence" value="ECO:0007669"/>
    <property type="project" value="InterPro"/>
</dbReference>
<feature type="domain" description="ABC transmembrane type-1" evidence="14">
    <location>
        <begin position="168"/>
        <end position="338"/>
    </location>
</feature>
<gene>
    <name evidence="15" type="ORF">C0Q70_03021</name>
</gene>
<dbReference type="CDD" id="cd03244">
    <property type="entry name" value="ABCC_MRP_domain2"/>
    <property type="match status" value="1"/>
</dbReference>
<dbReference type="GO" id="GO:0005774">
    <property type="term" value="C:vacuolar membrane"/>
    <property type="evidence" value="ECO:0007669"/>
    <property type="project" value="UniProtKB-SubCell"/>
</dbReference>
<keyword evidence="7" id="KW-0067">ATP-binding</keyword>
<organism evidence="15 16">
    <name type="scientific">Pomacea canaliculata</name>
    <name type="common">Golden apple snail</name>
    <dbReference type="NCBI Taxonomy" id="400727"/>
    <lineage>
        <taxon>Eukaryota</taxon>
        <taxon>Metazoa</taxon>
        <taxon>Spiralia</taxon>
        <taxon>Lophotrochozoa</taxon>
        <taxon>Mollusca</taxon>
        <taxon>Gastropoda</taxon>
        <taxon>Caenogastropoda</taxon>
        <taxon>Architaenioglossa</taxon>
        <taxon>Ampullarioidea</taxon>
        <taxon>Ampullariidae</taxon>
        <taxon>Pomacea</taxon>
    </lineage>
</organism>
<dbReference type="SUPFAM" id="SSF52540">
    <property type="entry name" value="P-loop containing nucleoside triphosphate hydrolases"/>
    <property type="match status" value="2"/>
</dbReference>
<keyword evidence="8 12" id="KW-1133">Transmembrane helix</keyword>
<feature type="domain" description="ABC transporter" evidence="13">
    <location>
        <begin position="417"/>
        <end position="582"/>
    </location>
</feature>
<dbReference type="EMBL" id="PZQS01000002">
    <property type="protein sequence ID" value="PVD36051.1"/>
    <property type="molecule type" value="Genomic_DNA"/>
</dbReference>
<accession>A0A2T7PRJ8</accession>
<dbReference type="GO" id="GO:0015431">
    <property type="term" value="F:ABC-type glutathione S-conjugate transporter activity"/>
    <property type="evidence" value="ECO:0007669"/>
    <property type="project" value="UniProtKB-EC"/>
</dbReference>
<feature type="transmembrane region" description="Helical" evidence="12">
    <location>
        <begin position="810"/>
        <end position="841"/>
    </location>
</feature>
<evidence type="ECO:0000256" key="7">
    <source>
        <dbReference type="ARBA" id="ARBA00022840"/>
    </source>
</evidence>
<keyword evidence="9 12" id="KW-0472">Membrane</keyword>
<dbReference type="PROSITE" id="PS00211">
    <property type="entry name" value="ABC_TRANSPORTER_1"/>
    <property type="match status" value="2"/>
</dbReference>
<feature type="transmembrane region" description="Helical" evidence="12">
    <location>
        <begin position="185"/>
        <end position="207"/>
    </location>
</feature>
<dbReference type="STRING" id="400727.A0A2T7PRJ8"/>
<dbReference type="Gene3D" id="3.40.50.300">
    <property type="entry name" value="P-loop containing nucleotide triphosphate hydrolases"/>
    <property type="match status" value="3"/>
</dbReference>
<dbReference type="InterPro" id="IPR027417">
    <property type="entry name" value="P-loop_NTPase"/>
</dbReference>
<evidence type="ECO:0000256" key="5">
    <source>
        <dbReference type="ARBA" id="ARBA00022737"/>
    </source>
</evidence>
<dbReference type="EC" id="7.6.2.3" evidence="10"/>
<dbReference type="InterPro" id="IPR036640">
    <property type="entry name" value="ABC1_TM_sf"/>
</dbReference>
<evidence type="ECO:0000256" key="3">
    <source>
        <dbReference type="ARBA" id="ARBA00022448"/>
    </source>
</evidence>
<dbReference type="AlphaFoldDB" id="A0A2T7PRJ8"/>
<evidence type="ECO:0000256" key="6">
    <source>
        <dbReference type="ARBA" id="ARBA00022741"/>
    </source>
</evidence>
<name>A0A2T7PRJ8_POMCA</name>
<keyword evidence="16" id="KW-1185">Reference proteome</keyword>
<evidence type="ECO:0000256" key="10">
    <source>
        <dbReference type="ARBA" id="ARBA00024220"/>
    </source>
</evidence>
<dbReference type="Proteomes" id="UP000245119">
    <property type="component" value="Linkage Group LG2"/>
</dbReference>